<feature type="region of interest" description="Disordered" evidence="15">
    <location>
        <begin position="349"/>
        <end position="384"/>
    </location>
</feature>
<keyword evidence="12" id="KW-0539">Nucleus</keyword>
<dbReference type="RefSeq" id="XP_022484116.1">
    <property type="nucleotide sequence ID" value="XM_022636027.1"/>
</dbReference>
<evidence type="ECO:0000256" key="4">
    <source>
        <dbReference type="ARBA" id="ARBA00005296"/>
    </source>
</evidence>
<evidence type="ECO:0000256" key="10">
    <source>
        <dbReference type="ARBA" id="ARBA00023015"/>
    </source>
</evidence>
<reference evidence="17 18" key="1">
    <citation type="journal article" date="2016" name="Sci. Rep.">
        <title>Penicillium arizonense, a new, genome sequenced fungal species, reveals a high chemical diversity in secreted metabolites.</title>
        <authorList>
            <person name="Grijseels S."/>
            <person name="Nielsen J.C."/>
            <person name="Randelovic M."/>
            <person name="Nielsen J."/>
            <person name="Nielsen K.F."/>
            <person name="Workman M."/>
            <person name="Frisvad J.C."/>
        </authorList>
    </citation>
    <scope>NUCLEOTIDE SEQUENCE [LARGE SCALE GENOMIC DNA]</scope>
    <source>
        <strain evidence="17 18">CBS 141311</strain>
    </source>
</reference>
<evidence type="ECO:0000256" key="8">
    <source>
        <dbReference type="ARBA" id="ARBA00022491"/>
    </source>
</evidence>
<evidence type="ECO:0000256" key="9">
    <source>
        <dbReference type="ARBA" id="ARBA00022927"/>
    </source>
</evidence>
<keyword evidence="6" id="KW-0813">Transport</keyword>
<name>A0A1F5L6X5_PENAI</name>
<accession>A0A1F5L6X5</accession>
<evidence type="ECO:0000256" key="1">
    <source>
        <dbReference type="ARBA" id="ARBA00002302"/>
    </source>
</evidence>
<evidence type="ECO:0000259" key="16">
    <source>
        <dbReference type="PROSITE" id="PS51151"/>
    </source>
</evidence>
<keyword evidence="7" id="KW-0963">Cytoplasm</keyword>
<dbReference type="Pfam" id="PF01849">
    <property type="entry name" value="NAC"/>
    <property type="match status" value="1"/>
</dbReference>
<comment type="subcellular location">
    <subcellularLocation>
        <location evidence="3">Cytoplasm</location>
    </subcellularLocation>
    <subcellularLocation>
        <location evidence="2">Nucleus</location>
    </subcellularLocation>
</comment>
<dbReference type="Proteomes" id="UP000177622">
    <property type="component" value="Unassembled WGS sequence"/>
</dbReference>
<feature type="compositionally biased region" description="Acidic residues" evidence="15">
    <location>
        <begin position="364"/>
        <end position="378"/>
    </location>
</feature>
<evidence type="ECO:0000256" key="5">
    <source>
        <dbReference type="ARBA" id="ARBA00022192"/>
    </source>
</evidence>
<evidence type="ECO:0000256" key="2">
    <source>
        <dbReference type="ARBA" id="ARBA00004123"/>
    </source>
</evidence>
<dbReference type="InterPro" id="IPR038187">
    <property type="entry name" value="NAC_A/B_dom_sf"/>
</dbReference>
<evidence type="ECO:0000256" key="12">
    <source>
        <dbReference type="ARBA" id="ARBA00023242"/>
    </source>
</evidence>
<feature type="domain" description="NAC-A/B" evidence="16">
    <location>
        <begin position="265"/>
        <end position="330"/>
    </location>
</feature>
<evidence type="ECO:0000256" key="14">
    <source>
        <dbReference type="RuleBase" id="RU361272"/>
    </source>
</evidence>
<evidence type="ECO:0000313" key="17">
    <source>
        <dbReference type="EMBL" id="OGE48661.1"/>
    </source>
</evidence>
<dbReference type="STRING" id="1835702.A0A1F5L6X5"/>
<dbReference type="SUPFAM" id="SSF51735">
    <property type="entry name" value="NAD(P)-binding Rossmann-fold domains"/>
    <property type="match status" value="1"/>
</dbReference>
<dbReference type="InterPro" id="IPR039370">
    <property type="entry name" value="BTF3"/>
</dbReference>
<dbReference type="InterPro" id="IPR036291">
    <property type="entry name" value="NAD(P)-bd_dom_sf"/>
</dbReference>
<keyword evidence="18" id="KW-1185">Reference proteome</keyword>
<evidence type="ECO:0000256" key="13">
    <source>
        <dbReference type="ARBA" id="ARBA00025826"/>
    </source>
</evidence>
<keyword evidence="11 14" id="KW-0804">Transcription</keyword>
<dbReference type="Gene3D" id="2.20.70.30">
    <property type="entry name" value="Nascent polypeptide-associated complex domain"/>
    <property type="match status" value="1"/>
</dbReference>
<dbReference type="OrthoDB" id="8033832at2759"/>
<gene>
    <name evidence="17" type="ORF">PENARI_c027G00608</name>
</gene>
<dbReference type="GO" id="GO:0005634">
    <property type="term" value="C:nucleus"/>
    <property type="evidence" value="ECO:0007669"/>
    <property type="project" value="UniProtKB-SubCell"/>
</dbReference>
<evidence type="ECO:0000256" key="3">
    <source>
        <dbReference type="ARBA" id="ARBA00004496"/>
    </source>
</evidence>
<proteinExistence type="inferred from homology"/>
<comment type="subunit">
    <text evidence="13">Part of the nascent polypeptide-associated complex (NAC), consisting of EGD2 and EGD1. NAC associates with ribosomes via EGD1.</text>
</comment>
<evidence type="ECO:0000256" key="7">
    <source>
        <dbReference type="ARBA" id="ARBA00022490"/>
    </source>
</evidence>
<sequence length="384" mass="42399">MGRIVVTGGSGKAGQFIIAELLSNGHTVLNLDLSPMDHPEIYTLKTDLADSGQPFNALSGQWSLQEPFPEGLPQRPDAVIHLASYARNMLVPDNETFRSNTQGTCNIIEAACKLGIRKIILASSVTVYGVSFATHEDLDVNPTDTLRIGHVIESDEYNDQIFYSYVHEPNLWKVHGWSYVDAQGLAGMCEAGLKTSGMGFRGFNATNDHITNLSPTREFLQAQSPGTPFTREMEESEALFSNVKIKQLGKGTPRRKVKKVVRNSGADDKKLQAALKKLNVQPIQGIEEVNMFKEDGNVIHFANPRVHGAVPSNTFALYGNGEEKELTELVPNILNQLGPDSLASLRKLAESYQNMQKQQGDKKDDEEDDIPDLVEGENFENKVE</sequence>
<dbReference type="SMART" id="SM01407">
    <property type="entry name" value="NAC"/>
    <property type="match status" value="1"/>
</dbReference>
<comment type="caution">
    <text evidence="17">The sequence shown here is derived from an EMBL/GenBank/DDBJ whole genome shotgun (WGS) entry which is preliminary data.</text>
</comment>
<comment type="similarity">
    <text evidence="4 14">Belongs to the NAC-beta family.</text>
</comment>
<dbReference type="InterPro" id="IPR002715">
    <property type="entry name" value="Nas_poly-pep-assoc_cplx_dom"/>
</dbReference>
<comment type="function">
    <text evidence="1">Component of the nascent polypeptide-associated complex (NAC), a dynamic component of the ribosomal exit tunnel, protecting the emerging polypeptides from interaction with other cytoplasmic proteins to ensure appropriate nascent protein targeting. The NAC complex also promotes mitochondrial protein import by enhancing productive ribosome interactions with the outer mitochondrial membrane and blocks the inappropriate interaction of ribosomes translating non-secretory nascent polypeptides with translocation sites in the membrane of the endoplasmic reticulum. EGD1 may act as a transcription factor that exert a negative effect on the expression of several genes that are transcribed by RNA polymerase II.</text>
</comment>
<organism evidence="17 18">
    <name type="scientific">Penicillium arizonense</name>
    <dbReference type="NCBI Taxonomy" id="1835702"/>
    <lineage>
        <taxon>Eukaryota</taxon>
        <taxon>Fungi</taxon>
        <taxon>Dikarya</taxon>
        <taxon>Ascomycota</taxon>
        <taxon>Pezizomycotina</taxon>
        <taxon>Eurotiomycetes</taxon>
        <taxon>Eurotiomycetidae</taxon>
        <taxon>Eurotiales</taxon>
        <taxon>Aspergillaceae</taxon>
        <taxon>Penicillium</taxon>
    </lineage>
</organism>
<keyword evidence="8" id="KW-0678">Repressor</keyword>
<dbReference type="PANTHER" id="PTHR10351">
    <property type="entry name" value="TRANSCRIPTION FACTOR BTF3 FAMILY MEMBER"/>
    <property type="match status" value="1"/>
</dbReference>
<evidence type="ECO:0000256" key="11">
    <source>
        <dbReference type="ARBA" id="ARBA00023163"/>
    </source>
</evidence>
<dbReference type="GO" id="GO:0005737">
    <property type="term" value="C:cytoplasm"/>
    <property type="evidence" value="ECO:0007669"/>
    <property type="project" value="UniProtKB-SubCell"/>
</dbReference>
<dbReference type="EMBL" id="LXJU01000027">
    <property type="protein sequence ID" value="OGE48661.1"/>
    <property type="molecule type" value="Genomic_DNA"/>
</dbReference>
<dbReference type="Gene3D" id="3.40.50.720">
    <property type="entry name" value="NAD(P)-binding Rossmann-like Domain"/>
    <property type="match status" value="1"/>
</dbReference>
<dbReference type="GeneID" id="34580761"/>
<dbReference type="AlphaFoldDB" id="A0A1F5L6X5"/>
<evidence type="ECO:0000256" key="6">
    <source>
        <dbReference type="ARBA" id="ARBA00022448"/>
    </source>
</evidence>
<evidence type="ECO:0000256" key="15">
    <source>
        <dbReference type="SAM" id="MobiDB-lite"/>
    </source>
</evidence>
<dbReference type="Pfam" id="PF01370">
    <property type="entry name" value="Epimerase"/>
    <property type="match status" value="1"/>
</dbReference>
<dbReference type="InterPro" id="IPR001509">
    <property type="entry name" value="Epimerase_deHydtase"/>
</dbReference>
<keyword evidence="9" id="KW-0653">Protein transport</keyword>
<keyword evidence="10 14" id="KW-0805">Transcription regulation</keyword>
<evidence type="ECO:0000313" key="18">
    <source>
        <dbReference type="Proteomes" id="UP000177622"/>
    </source>
</evidence>
<dbReference type="CDD" id="cd22055">
    <property type="entry name" value="NAC_BTF3"/>
    <property type="match status" value="1"/>
</dbReference>
<dbReference type="GO" id="GO:0015031">
    <property type="term" value="P:protein transport"/>
    <property type="evidence" value="ECO:0007669"/>
    <property type="project" value="UniProtKB-KW"/>
</dbReference>
<dbReference type="FunFam" id="2.20.70.30:FF:000003">
    <property type="entry name" value="Nascent polypeptide-associated complex subunit beta"/>
    <property type="match status" value="1"/>
</dbReference>
<dbReference type="PROSITE" id="PS51151">
    <property type="entry name" value="NAC_AB"/>
    <property type="match status" value="1"/>
</dbReference>
<protein>
    <recommendedName>
        <fullName evidence="5 14">Nascent polypeptide-associated complex subunit beta</fullName>
    </recommendedName>
</protein>